<dbReference type="AlphaFoldDB" id="A0AA97PQ78"/>
<feature type="signal peptide" evidence="10">
    <location>
        <begin position="1"/>
        <end position="22"/>
    </location>
</feature>
<dbReference type="Proteomes" id="UP000011086">
    <property type="component" value="Unassembled WGS sequence"/>
</dbReference>
<dbReference type="PROSITE" id="PS00136">
    <property type="entry name" value="SUBTILASE_ASP"/>
    <property type="match status" value="1"/>
</dbReference>
<evidence type="ECO:0000256" key="1">
    <source>
        <dbReference type="ARBA" id="ARBA00011073"/>
    </source>
</evidence>
<dbReference type="InterPro" id="IPR023828">
    <property type="entry name" value="Peptidase_S8_Ser-AS"/>
</dbReference>
<dbReference type="GO" id="GO:0016020">
    <property type="term" value="C:membrane"/>
    <property type="evidence" value="ECO:0007669"/>
    <property type="project" value="InterPro"/>
</dbReference>
<dbReference type="PRINTS" id="PR00723">
    <property type="entry name" value="SUBTILISIN"/>
</dbReference>
<dbReference type="Gene3D" id="3.40.50.200">
    <property type="entry name" value="Peptidase S8/S53 domain"/>
    <property type="match status" value="1"/>
</dbReference>
<dbReference type="PROSITE" id="PS00137">
    <property type="entry name" value="SUBTILASE_HIS"/>
    <property type="match status" value="1"/>
</dbReference>
<evidence type="ECO:0000256" key="9">
    <source>
        <dbReference type="SAM" id="MobiDB-lite"/>
    </source>
</evidence>
<gene>
    <name evidence="13" type="ORF">OOU_Y34scaffold00189g4</name>
</gene>
<dbReference type="InterPro" id="IPR023827">
    <property type="entry name" value="Peptidase_S8_Asp-AS"/>
</dbReference>
<dbReference type="InterPro" id="IPR015500">
    <property type="entry name" value="Peptidase_S8_subtilisin-rel"/>
</dbReference>
<dbReference type="InterPro" id="IPR010435">
    <property type="entry name" value="C5a/SBT2-like_Fn3"/>
</dbReference>
<dbReference type="PANTHER" id="PTHR43806">
    <property type="entry name" value="PEPTIDASE S8"/>
    <property type="match status" value="1"/>
</dbReference>
<feature type="active site" description="Charge relay system" evidence="6 7">
    <location>
        <position position="226"/>
    </location>
</feature>
<dbReference type="InterPro" id="IPR050131">
    <property type="entry name" value="Peptidase_S8_subtilisin-like"/>
</dbReference>
<dbReference type="InterPro" id="IPR034187">
    <property type="entry name" value="Peptidases_S8_5"/>
</dbReference>
<comment type="similarity">
    <text evidence="1 7 8">Belongs to the peptidase S8 family.</text>
</comment>
<evidence type="ECO:0000313" key="13">
    <source>
        <dbReference type="EMBL" id="ELQ42892.1"/>
    </source>
</evidence>
<keyword evidence="3 10" id="KW-0732">Signal</keyword>
<dbReference type="SUPFAM" id="SSF52743">
    <property type="entry name" value="Subtilisin-like"/>
    <property type="match status" value="1"/>
</dbReference>
<dbReference type="PROSITE" id="PS51892">
    <property type="entry name" value="SUBTILASE"/>
    <property type="match status" value="1"/>
</dbReference>
<dbReference type="Gene3D" id="2.60.40.1710">
    <property type="entry name" value="Subtilisin-like superfamily"/>
    <property type="match status" value="1"/>
</dbReference>
<evidence type="ECO:0000256" key="3">
    <source>
        <dbReference type="ARBA" id="ARBA00022729"/>
    </source>
</evidence>
<feature type="active site" description="Charge relay system" evidence="6 7">
    <location>
        <position position="176"/>
    </location>
</feature>
<evidence type="ECO:0000256" key="2">
    <source>
        <dbReference type="ARBA" id="ARBA00022670"/>
    </source>
</evidence>
<evidence type="ECO:0000256" key="7">
    <source>
        <dbReference type="PROSITE-ProRule" id="PRU01240"/>
    </source>
</evidence>
<evidence type="ECO:0000256" key="10">
    <source>
        <dbReference type="SAM" id="SignalP"/>
    </source>
</evidence>
<protein>
    <submittedName>
        <fullName evidence="13">Thermostable alkaline protease</fullName>
    </submittedName>
</protein>
<feature type="chain" id="PRO_5041732084" evidence="10">
    <location>
        <begin position="23"/>
        <end position="793"/>
    </location>
</feature>
<dbReference type="GO" id="GO:0004252">
    <property type="term" value="F:serine-type endopeptidase activity"/>
    <property type="evidence" value="ECO:0007669"/>
    <property type="project" value="UniProtKB-UniRule"/>
</dbReference>
<dbReference type="InterPro" id="IPR000209">
    <property type="entry name" value="Peptidase_S8/S53_dom"/>
</dbReference>
<keyword evidence="4 7" id="KW-0378">Hydrolase</keyword>
<keyword evidence="2 7" id="KW-0645">Protease</keyword>
<evidence type="ECO:0000256" key="6">
    <source>
        <dbReference type="PIRSR" id="PIRSR615500-1"/>
    </source>
</evidence>
<sequence>MARTVFSITAALFCALAGVAHGANDQASQASAAPEPAVIPGSYIAELQDSEDTGAFMTSLKSDLGQDNVSRRTELKSRLFNGVSFRLSDDLVRENDNSTVNRIANLPQVKRLWPVQIVPRPQTETKWTAAGVPTQPNSRHRRRQNTVPYPPHVQTQVDKLHARGLTGKGVRISIIDSGVDYLHPALGGCFGPGCIVSYGYDLVGDAYNGNNAPVPDQDPLDQCDGHGTHVAGIIGAQQDKVALTGSGLKGAAPGATLGMYRVFGCTGGSGTDVLIAAVTKAFEDGSDIITGSLGLTSGWSEDAFSVTVSRMVAAGVHVTFAAGNEVGGTEGMFGISAPSTGDGVLAISSYEASLAPTYDAAKGTVVYTREAVLSGSVSRFTSWGPNYELQLKPQFGAPGGQILSLWPTTLGGYAVNSGTSMATPLAAGVIALLIEARGKIAPGVVEKMLSSTAKPAPSFRLSDAGQWVLSDGLAPVVQQGAGLIQALDALESTITFDVPNLSLNDTDNFSGSTSFKVTNLGQEVATYNVSHSPALTASSLTSIYRNSAPDMSKAAAKVSFEPSTLTLAPGESAEVNMVVSPPTDHGFDPASLPMYSGWVTLNGTGSTGPVQSLSLPYFGLAGSMRNATVMAVNRMFMLDTANMRGSGLRDNVTFQLTAPSTRPEWAVDAGNATANVLVVGSMPVAYTWLVLGSPEVRIEVVPLEGPALADAKDNGLGVKVLGSVGAEFPIKYSRAAGTLTAWDGSLADGTWVPAGRYRLGISALKIMADRTKHSHIDDPVLFGLKKNIFLPTQ</sequence>
<feature type="active site" description="Charge relay system" evidence="6 7">
    <location>
        <position position="420"/>
    </location>
</feature>
<dbReference type="GO" id="GO:0006508">
    <property type="term" value="P:proteolysis"/>
    <property type="evidence" value="ECO:0007669"/>
    <property type="project" value="UniProtKB-KW"/>
</dbReference>
<dbReference type="Pfam" id="PF06280">
    <property type="entry name" value="fn3_5"/>
    <property type="match status" value="1"/>
</dbReference>
<dbReference type="EMBL" id="JH793458">
    <property type="protein sequence ID" value="ELQ42892.1"/>
    <property type="molecule type" value="Genomic_DNA"/>
</dbReference>
<feature type="domain" description="Peptidase S8/S53" evidence="11">
    <location>
        <begin position="167"/>
        <end position="455"/>
    </location>
</feature>
<dbReference type="PROSITE" id="PS00138">
    <property type="entry name" value="SUBTILASE_SER"/>
    <property type="match status" value="1"/>
</dbReference>
<dbReference type="PANTHER" id="PTHR43806:SF66">
    <property type="entry name" value="SERIN ENDOPEPTIDASE"/>
    <property type="match status" value="1"/>
</dbReference>
<feature type="region of interest" description="Disordered" evidence="9">
    <location>
        <begin position="125"/>
        <end position="151"/>
    </location>
</feature>
<evidence type="ECO:0000259" key="11">
    <source>
        <dbReference type="Pfam" id="PF00082"/>
    </source>
</evidence>
<keyword evidence="5 7" id="KW-0720">Serine protease</keyword>
<proteinExistence type="inferred from homology"/>
<evidence type="ECO:0000256" key="8">
    <source>
        <dbReference type="RuleBase" id="RU003355"/>
    </source>
</evidence>
<organism evidence="13">
    <name type="scientific">Pyricularia oryzae (strain Y34)</name>
    <name type="common">Rice blast fungus</name>
    <name type="synonym">Magnaporthe oryzae</name>
    <dbReference type="NCBI Taxonomy" id="1143189"/>
    <lineage>
        <taxon>Eukaryota</taxon>
        <taxon>Fungi</taxon>
        <taxon>Dikarya</taxon>
        <taxon>Ascomycota</taxon>
        <taxon>Pezizomycotina</taxon>
        <taxon>Sordariomycetes</taxon>
        <taxon>Sordariomycetidae</taxon>
        <taxon>Magnaporthales</taxon>
        <taxon>Pyriculariaceae</taxon>
        <taxon>Pyricularia</taxon>
    </lineage>
</organism>
<feature type="domain" description="C5a peptidase/Subtilisin-like protease SBT2-like Fn3-like" evidence="12">
    <location>
        <begin position="502"/>
        <end position="617"/>
    </location>
</feature>
<evidence type="ECO:0000259" key="12">
    <source>
        <dbReference type="Pfam" id="PF06280"/>
    </source>
</evidence>
<reference evidence="13" key="1">
    <citation type="journal article" date="2012" name="PLoS Genet.">
        <title>Comparative analysis of the genomes of two field isolates of the rice blast fungus Magnaporthe oryzae.</title>
        <authorList>
            <person name="Xue M."/>
            <person name="Yang J."/>
            <person name="Li Z."/>
            <person name="Hu S."/>
            <person name="Yao N."/>
            <person name="Dean R.A."/>
            <person name="Zhao W."/>
            <person name="Shen M."/>
            <person name="Zhang H."/>
            <person name="Li C."/>
            <person name="Liu L."/>
            <person name="Cao L."/>
            <person name="Xu X."/>
            <person name="Xing Y."/>
            <person name="Hsiang T."/>
            <person name="Zhang Z."/>
            <person name="Xu J.R."/>
            <person name="Peng Y.L."/>
        </authorList>
    </citation>
    <scope>NUCLEOTIDE SEQUENCE</scope>
    <source>
        <strain evidence="13">Y34</strain>
    </source>
</reference>
<dbReference type="CDD" id="cd07489">
    <property type="entry name" value="Peptidases_S8_5"/>
    <property type="match status" value="1"/>
</dbReference>
<dbReference type="InterPro" id="IPR036852">
    <property type="entry name" value="Peptidase_S8/S53_dom_sf"/>
</dbReference>
<evidence type="ECO:0000256" key="4">
    <source>
        <dbReference type="ARBA" id="ARBA00022801"/>
    </source>
</evidence>
<dbReference type="Pfam" id="PF00082">
    <property type="entry name" value="Peptidase_S8"/>
    <property type="match status" value="1"/>
</dbReference>
<evidence type="ECO:0000256" key="5">
    <source>
        <dbReference type="ARBA" id="ARBA00022825"/>
    </source>
</evidence>
<name>A0AA97PQ78_PYRO3</name>
<accession>A0AA97PQ78</accession>
<dbReference type="InterPro" id="IPR022398">
    <property type="entry name" value="Peptidase_S8_His-AS"/>
</dbReference>